<gene>
    <name evidence="2" type="ORF">AWB64_02141</name>
</gene>
<keyword evidence="1" id="KW-1133">Transmembrane helix</keyword>
<feature type="transmembrane region" description="Helical" evidence="1">
    <location>
        <begin position="175"/>
        <end position="196"/>
    </location>
</feature>
<dbReference type="AlphaFoldDB" id="A0A158G295"/>
<feature type="transmembrane region" description="Helical" evidence="1">
    <location>
        <begin position="122"/>
        <end position="141"/>
    </location>
</feature>
<keyword evidence="1" id="KW-0472">Membrane</keyword>
<proteinExistence type="predicted"/>
<dbReference type="RefSeq" id="WP_060818634.1">
    <property type="nucleotide sequence ID" value="NZ_FCOC02000004.1"/>
</dbReference>
<dbReference type="Proteomes" id="UP000054893">
    <property type="component" value="Unassembled WGS sequence"/>
</dbReference>
<feature type="transmembrane region" description="Helical" evidence="1">
    <location>
        <begin position="92"/>
        <end position="110"/>
    </location>
</feature>
<protein>
    <submittedName>
        <fullName evidence="2">Uncharacterized protein</fullName>
    </submittedName>
</protein>
<evidence type="ECO:0000313" key="3">
    <source>
        <dbReference type="Proteomes" id="UP000054893"/>
    </source>
</evidence>
<dbReference type="EMBL" id="FCOC02000004">
    <property type="protein sequence ID" value="SAL26152.1"/>
    <property type="molecule type" value="Genomic_DNA"/>
</dbReference>
<accession>A0A158G295</accession>
<name>A0A158G295_CABSO</name>
<reference evidence="2 3" key="1">
    <citation type="submission" date="2016-01" db="EMBL/GenBank/DDBJ databases">
        <authorList>
            <person name="Oliw E.H."/>
        </authorList>
    </citation>
    <scope>NUCLEOTIDE SEQUENCE [LARGE SCALE GENOMIC DNA]</scope>
    <source>
        <strain evidence="2">LMG 22029</strain>
    </source>
</reference>
<dbReference type="OrthoDB" id="9553532at2"/>
<organism evidence="2 3">
    <name type="scientific">Caballeronia sordidicola</name>
    <name type="common">Burkholderia sordidicola</name>
    <dbReference type="NCBI Taxonomy" id="196367"/>
    <lineage>
        <taxon>Bacteria</taxon>
        <taxon>Pseudomonadati</taxon>
        <taxon>Pseudomonadota</taxon>
        <taxon>Betaproteobacteria</taxon>
        <taxon>Burkholderiales</taxon>
        <taxon>Burkholderiaceae</taxon>
        <taxon>Caballeronia</taxon>
    </lineage>
</organism>
<evidence type="ECO:0000256" key="1">
    <source>
        <dbReference type="SAM" id="Phobius"/>
    </source>
</evidence>
<evidence type="ECO:0000313" key="2">
    <source>
        <dbReference type="EMBL" id="SAL26152.1"/>
    </source>
</evidence>
<keyword evidence="1" id="KW-0812">Transmembrane</keyword>
<sequence>MKTSEVIQQIKAAVDQCAEAGQTVIAVPNMQTYIDEILATALEQESFPPQVTEAQAQHQLEVWKTQLSAQSGMTIEMFKAVIEAGQTALKSAILLNGGAAVAMLAFVGNAVTKLDGPPLTSILTKVGGALFVFMIGAGSAGTSTAMRYLSQAAYGNAVLPNAPPYWHRWGSRIQWVSIALGVASYASFFAGGWIAFRAIVVP</sequence>